<proteinExistence type="predicted"/>
<dbReference type="HOGENOM" id="CLU_088903_0_0_11"/>
<name>E4NEG3_KITSK</name>
<dbReference type="REBASE" id="28980">
    <property type="entry name" value="KseKMORF37960P"/>
</dbReference>
<dbReference type="EC" id="3.1.21.4" evidence="1"/>
<sequence length="273" mass="30793">MSYSPSGSTTAPNFNPLSLDLLSRNLREELDRRQKIPLDSVERFTGAGLYALYYKGDLPLYQKLKEADTPIYIGKAEAGNSSYGYPPDQSKPKLFDRIADHRASINQASNLDASHFDVRYLVLDDIWIVLGERALLRAHSPVLWNTLMTGFGANASGMDRKNGRSIWDSIHPGRARAKDSLCYRKHSRAELVEMISKGIEISLMPPGSSRSAALENLRNQPQKIIWSASRGDDKRTLVYRVDTFIEENEYFEVSVDATTWRHANEIEEASHGE</sequence>
<protein>
    <submittedName>
        <fullName evidence="1">Putative type II restriction enzyme</fullName>
        <ecNumber evidence="1">3.1.21.4</ecNumber>
    </submittedName>
</protein>
<keyword evidence="2" id="KW-1185">Reference proteome</keyword>
<dbReference type="Pfam" id="PF09517">
    <property type="entry name" value="RE_Eco29kI"/>
    <property type="match status" value="1"/>
</dbReference>
<dbReference type="KEGG" id="ksk:KSE_37960"/>
<dbReference type="RefSeq" id="WP_014136900.1">
    <property type="nucleotide sequence ID" value="NC_016109.1"/>
</dbReference>
<dbReference type="InterPro" id="IPR018575">
    <property type="entry name" value="Restrct_endonuc_II_Eco29kI"/>
</dbReference>
<evidence type="ECO:0000313" key="1">
    <source>
        <dbReference type="EMBL" id="BAJ29594.1"/>
    </source>
</evidence>
<reference evidence="1 2" key="1">
    <citation type="journal article" date="2010" name="DNA Res.">
        <title>Genome sequence of Kitasatospora setae NBRC 14216T: an evolutionary snapshot of the family Streptomycetaceae.</title>
        <authorList>
            <person name="Ichikawa N."/>
            <person name="Oguchi A."/>
            <person name="Ikeda H."/>
            <person name="Ishikawa J."/>
            <person name="Kitani S."/>
            <person name="Watanabe Y."/>
            <person name="Nakamura S."/>
            <person name="Katano Y."/>
            <person name="Kishi E."/>
            <person name="Sasagawa M."/>
            <person name="Ankai A."/>
            <person name="Fukui S."/>
            <person name="Hashimoto Y."/>
            <person name="Kamata S."/>
            <person name="Otoguro M."/>
            <person name="Tanikawa S."/>
            <person name="Nihira T."/>
            <person name="Horinouchi S."/>
            <person name="Ohnishi Y."/>
            <person name="Hayakawa M."/>
            <person name="Kuzuyama T."/>
            <person name="Arisawa A."/>
            <person name="Nomoto F."/>
            <person name="Miura H."/>
            <person name="Takahashi Y."/>
            <person name="Fujita N."/>
        </authorList>
    </citation>
    <scope>NUCLEOTIDE SEQUENCE [LARGE SCALE GENOMIC DNA]</scope>
    <source>
        <strain evidence="2">ATCC 33774 / DSM 43861 / JCM 3304 / KCC A-0304 / NBRC 14216 / KM-6054</strain>
    </source>
</reference>
<dbReference type="Proteomes" id="UP000007076">
    <property type="component" value="Chromosome"/>
</dbReference>
<evidence type="ECO:0000313" key="2">
    <source>
        <dbReference type="Proteomes" id="UP000007076"/>
    </source>
</evidence>
<dbReference type="STRING" id="452652.KSE_37960"/>
<dbReference type="EMBL" id="AP010968">
    <property type="protein sequence ID" value="BAJ29594.1"/>
    <property type="molecule type" value="Genomic_DNA"/>
</dbReference>
<organism evidence="1 2">
    <name type="scientific">Kitasatospora setae (strain ATCC 33774 / DSM 43861 / JCM 3304 / KCC A-0304 / NBRC 14216 / KM-6054)</name>
    <name type="common">Streptomyces setae</name>
    <dbReference type="NCBI Taxonomy" id="452652"/>
    <lineage>
        <taxon>Bacteria</taxon>
        <taxon>Bacillati</taxon>
        <taxon>Actinomycetota</taxon>
        <taxon>Actinomycetes</taxon>
        <taxon>Kitasatosporales</taxon>
        <taxon>Streptomycetaceae</taxon>
        <taxon>Kitasatospora</taxon>
    </lineage>
</organism>
<accession>E4NEG3</accession>
<dbReference type="GO" id="GO:0009036">
    <property type="term" value="F:type II site-specific deoxyribonuclease activity"/>
    <property type="evidence" value="ECO:0007669"/>
    <property type="project" value="UniProtKB-EC"/>
</dbReference>
<dbReference type="AlphaFoldDB" id="E4NEG3"/>
<gene>
    <name evidence="1" type="ordered locus">KSE_37960</name>
</gene>
<dbReference type="eggNOG" id="COG0863">
    <property type="taxonomic scope" value="Bacteria"/>
</dbReference>
<keyword evidence="1" id="KW-0378">Hydrolase</keyword>